<dbReference type="AlphaFoldDB" id="A0A1C6S9S2"/>
<dbReference type="Pfam" id="PF01145">
    <property type="entry name" value="Band_7"/>
    <property type="match status" value="1"/>
</dbReference>
<evidence type="ECO:0000256" key="1">
    <source>
        <dbReference type="ARBA" id="ARBA00008164"/>
    </source>
</evidence>
<dbReference type="STRING" id="47866.GA0074694_4429"/>
<dbReference type="InterPro" id="IPR043202">
    <property type="entry name" value="Band-7_stomatin-like"/>
</dbReference>
<evidence type="ECO:0000256" key="2">
    <source>
        <dbReference type="SAM" id="MobiDB-lite"/>
    </source>
</evidence>
<dbReference type="GO" id="GO:0008233">
    <property type="term" value="F:peptidase activity"/>
    <property type="evidence" value="ECO:0007669"/>
    <property type="project" value="UniProtKB-KW"/>
</dbReference>
<evidence type="ECO:0000313" key="4">
    <source>
        <dbReference type="EMBL" id="SCL26144.1"/>
    </source>
</evidence>
<proteinExistence type="inferred from homology"/>
<dbReference type="SUPFAM" id="SSF117892">
    <property type="entry name" value="Band 7/SPFH domain"/>
    <property type="match status" value="1"/>
</dbReference>
<evidence type="ECO:0000259" key="3">
    <source>
        <dbReference type="SMART" id="SM00244"/>
    </source>
</evidence>
<dbReference type="GO" id="GO:0098552">
    <property type="term" value="C:side of membrane"/>
    <property type="evidence" value="ECO:0007669"/>
    <property type="project" value="UniProtKB-ARBA"/>
</dbReference>
<dbReference type="EMBL" id="FMHU01000002">
    <property type="protein sequence ID" value="SCL26144.1"/>
    <property type="molecule type" value="Genomic_DNA"/>
</dbReference>
<dbReference type="PRINTS" id="PR00721">
    <property type="entry name" value="STOMATIN"/>
</dbReference>
<accession>A0A1C6S9S2</accession>
<dbReference type="Gene3D" id="3.30.479.30">
    <property type="entry name" value="Band 7 domain"/>
    <property type="match status" value="1"/>
</dbReference>
<dbReference type="GO" id="GO:0006508">
    <property type="term" value="P:proteolysis"/>
    <property type="evidence" value="ECO:0007669"/>
    <property type="project" value="UniProtKB-KW"/>
</dbReference>
<dbReference type="SMART" id="SM00244">
    <property type="entry name" value="PHB"/>
    <property type="match status" value="1"/>
</dbReference>
<keyword evidence="4" id="KW-0645">Protease</keyword>
<dbReference type="Proteomes" id="UP000198906">
    <property type="component" value="Unassembled WGS sequence"/>
</dbReference>
<dbReference type="InterPro" id="IPR036013">
    <property type="entry name" value="Band_7/SPFH_dom_sf"/>
</dbReference>
<protein>
    <submittedName>
        <fullName evidence="4">Regulator of protease activity HflC, stomatin/prohibitin superfamily</fullName>
    </submittedName>
</protein>
<name>A0A1C6S9S2_9ACTN</name>
<evidence type="ECO:0000313" key="5">
    <source>
        <dbReference type="Proteomes" id="UP000198906"/>
    </source>
</evidence>
<dbReference type="FunFam" id="3.30.479.30:FF:000004">
    <property type="entry name" value="Putative membrane protease family, stomatin"/>
    <property type="match status" value="1"/>
</dbReference>
<keyword evidence="4" id="KW-0378">Hydrolase</keyword>
<feature type="domain" description="Band 7" evidence="3">
    <location>
        <begin position="20"/>
        <end position="179"/>
    </location>
</feature>
<dbReference type="RefSeq" id="WP_091461254.1">
    <property type="nucleotide sequence ID" value="NZ_FMHU01000002.1"/>
</dbReference>
<comment type="similarity">
    <text evidence="1">Belongs to the band 7/mec-2 family.</text>
</comment>
<dbReference type="InterPro" id="IPR001107">
    <property type="entry name" value="Band_7"/>
</dbReference>
<dbReference type="PANTHER" id="PTHR10264">
    <property type="entry name" value="BAND 7 PROTEIN-RELATED"/>
    <property type="match status" value="1"/>
</dbReference>
<keyword evidence="5" id="KW-1185">Reference proteome</keyword>
<dbReference type="GO" id="GO:0005886">
    <property type="term" value="C:plasma membrane"/>
    <property type="evidence" value="ECO:0007669"/>
    <property type="project" value="InterPro"/>
</dbReference>
<reference evidence="5" key="1">
    <citation type="submission" date="2016-06" db="EMBL/GenBank/DDBJ databases">
        <authorList>
            <person name="Varghese N."/>
        </authorList>
    </citation>
    <scope>NUCLEOTIDE SEQUENCE [LARGE SCALE GENOMIC DNA]</scope>
    <source>
        <strain evidence="5">DSM 46123</strain>
    </source>
</reference>
<feature type="region of interest" description="Disordered" evidence="2">
    <location>
        <begin position="188"/>
        <end position="238"/>
    </location>
</feature>
<dbReference type="PANTHER" id="PTHR10264:SF19">
    <property type="entry name" value="AT06885P-RELATED"/>
    <property type="match status" value="1"/>
</dbReference>
<dbReference type="InterPro" id="IPR001972">
    <property type="entry name" value="Stomatin_HflK_fam"/>
</dbReference>
<dbReference type="Gene3D" id="6.10.250.2090">
    <property type="match status" value="1"/>
</dbReference>
<gene>
    <name evidence="4" type="ORF">GA0074694_4429</name>
</gene>
<sequence>MEAVVVGLTVAVLVTVQLVASVRVVQQHQRGVVFRFGRVRARVRQPGLHLIVPVADRMVRVNVQTVVTQVLAQSAITRDNVPLTVDVVVRHRVVDPVKALVHVRDYPSALLQVTQTALRSVVGGAELDTVIGGRERVNAALSAAVDASTGHPWGVLVERVEVRDVILPESLARSLCRQAEAERERRARVTAADGEAQASRRIADASAAVTRTAGETIRLVPGRGDGRRPGGVPDPATG</sequence>
<organism evidence="4 5">
    <name type="scientific">Micromonospora inyonensis</name>
    <dbReference type="NCBI Taxonomy" id="47866"/>
    <lineage>
        <taxon>Bacteria</taxon>
        <taxon>Bacillati</taxon>
        <taxon>Actinomycetota</taxon>
        <taxon>Actinomycetes</taxon>
        <taxon>Micromonosporales</taxon>
        <taxon>Micromonosporaceae</taxon>
        <taxon>Micromonospora</taxon>
    </lineage>
</organism>